<dbReference type="PANTHER" id="PTHR11276">
    <property type="entry name" value="DNA POLYMERASE TYPE-X FAMILY MEMBER"/>
    <property type="match status" value="1"/>
</dbReference>
<keyword evidence="6" id="KW-1185">Reference proteome</keyword>
<reference evidence="6" key="1">
    <citation type="journal article" date="2014" name="Proc. Natl. Acad. Sci. U.S.A.">
        <title>Extensive sampling of basidiomycete genomes demonstrates inadequacy of the white-rot/brown-rot paradigm for wood decay fungi.</title>
        <authorList>
            <person name="Riley R."/>
            <person name="Salamov A.A."/>
            <person name="Brown D.W."/>
            <person name="Nagy L.G."/>
            <person name="Floudas D."/>
            <person name="Held B.W."/>
            <person name="Levasseur A."/>
            <person name="Lombard V."/>
            <person name="Morin E."/>
            <person name="Otillar R."/>
            <person name="Lindquist E.A."/>
            <person name="Sun H."/>
            <person name="LaButti K.M."/>
            <person name="Schmutz J."/>
            <person name="Jabbour D."/>
            <person name="Luo H."/>
            <person name="Baker S.E."/>
            <person name="Pisabarro A.G."/>
            <person name="Walton J.D."/>
            <person name="Blanchette R.A."/>
            <person name="Henrissat B."/>
            <person name="Martin F."/>
            <person name="Cullen D."/>
            <person name="Hibbett D.S."/>
            <person name="Grigoriev I.V."/>
        </authorList>
    </citation>
    <scope>NUCLEOTIDE SEQUENCE [LARGE SCALE GENOMIC DNA]</scope>
    <source>
        <strain evidence="6">FD-172 SS1</strain>
    </source>
</reference>
<dbReference type="InParanoid" id="A0A067N1T4"/>
<protein>
    <recommendedName>
        <fullName evidence="4">DNA polymerase beta thumb domain-containing protein</fullName>
    </recommendedName>
</protein>
<dbReference type="EMBL" id="KL198017">
    <property type="protein sequence ID" value="KDQ20895.1"/>
    <property type="molecule type" value="Genomic_DNA"/>
</dbReference>
<dbReference type="GO" id="GO:0003677">
    <property type="term" value="F:DNA binding"/>
    <property type="evidence" value="ECO:0007669"/>
    <property type="project" value="InterPro"/>
</dbReference>
<feature type="domain" description="DNA polymerase beta thumb" evidence="4">
    <location>
        <begin position="213"/>
        <end position="287"/>
    </location>
</feature>
<dbReference type="OrthoDB" id="205514at2759"/>
<feature type="region of interest" description="Disordered" evidence="3">
    <location>
        <begin position="1"/>
        <end position="22"/>
    </location>
</feature>
<dbReference type="InterPro" id="IPR043519">
    <property type="entry name" value="NT_sf"/>
</dbReference>
<dbReference type="InterPro" id="IPR037160">
    <property type="entry name" value="DNA_Pol_thumb_sf"/>
</dbReference>
<dbReference type="Gene3D" id="3.30.210.10">
    <property type="entry name" value="DNA polymerase, thumb domain"/>
    <property type="match status" value="1"/>
</dbReference>
<evidence type="ECO:0000313" key="5">
    <source>
        <dbReference type="EMBL" id="KDQ20895.1"/>
    </source>
</evidence>
<dbReference type="SUPFAM" id="SSF158702">
    <property type="entry name" value="Sec63 N-terminal domain-like"/>
    <property type="match status" value="1"/>
</dbReference>
<dbReference type="Proteomes" id="UP000027195">
    <property type="component" value="Unassembled WGS sequence"/>
</dbReference>
<gene>
    <name evidence="5" type="ORF">BOTBODRAFT_50937</name>
</gene>
<sequence length="298" mass="33448">MPGISPKTRNVRKRSSVQPHDPQTEVALKELQTLPGIGPVRARALIKAGVRTLNDLKSEAVFSELPNATKVALNFKLSPMYKWDARVALSSYSSALPPKYTLELAGEIRRGQDSSILSPFLIFHPDAPVPSPPTNHLGLRPKPQRRASKTGNLTNDLLDTALRHLKGHQHLSETIRQSNTHWEGVALSPGERLAPRYWHVSLRLYNPASYPTAMIYHTGDDKFLNHLAAHAQRNRMYLDEWGLWAIRKGDMASPGSTEFLEMVSVKTEEELMVKLGLEAYVPPEKRNFGNILMKRGKK</sequence>
<dbReference type="Gene3D" id="3.30.460.10">
    <property type="entry name" value="Beta Polymerase, domain 2"/>
    <property type="match status" value="1"/>
</dbReference>
<dbReference type="InterPro" id="IPR029398">
    <property type="entry name" value="PolB_thumb"/>
</dbReference>
<dbReference type="GO" id="GO:0006303">
    <property type="term" value="P:double-strand break repair via nonhomologous end joining"/>
    <property type="evidence" value="ECO:0007669"/>
    <property type="project" value="TreeGrafter"/>
</dbReference>
<evidence type="ECO:0000313" key="6">
    <source>
        <dbReference type="Proteomes" id="UP000027195"/>
    </source>
</evidence>
<dbReference type="GO" id="GO:0005634">
    <property type="term" value="C:nucleus"/>
    <property type="evidence" value="ECO:0007669"/>
    <property type="project" value="TreeGrafter"/>
</dbReference>
<dbReference type="SUPFAM" id="SSF81301">
    <property type="entry name" value="Nucleotidyltransferase"/>
    <property type="match status" value="1"/>
</dbReference>
<dbReference type="AlphaFoldDB" id="A0A067N1T4"/>
<evidence type="ECO:0000256" key="2">
    <source>
        <dbReference type="ARBA" id="ARBA00022695"/>
    </source>
</evidence>
<evidence type="ECO:0000256" key="1">
    <source>
        <dbReference type="ARBA" id="ARBA00022679"/>
    </source>
</evidence>
<proteinExistence type="predicted"/>
<dbReference type="PANTHER" id="PTHR11276:SF28">
    <property type="entry name" value="DNA POLYMERASE LAMBDA"/>
    <property type="match status" value="1"/>
</dbReference>
<keyword evidence="2" id="KW-0548">Nucleotidyltransferase</keyword>
<keyword evidence="1" id="KW-0808">Transferase</keyword>
<dbReference type="Gene3D" id="1.10.150.20">
    <property type="entry name" value="5' to 3' exonuclease, C-terminal subdomain"/>
    <property type="match status" value="1"/>
</dbReference>
<evidence type="ECO:0000256" key="3">
    <source>
        <dbReference type="SAM" id="MobiDB-lite"/>
    </source>
</evidence>
<name>A0A067N1T4_BOTB1</name>
<dbReference type="Pfam" id="PF14791">
    <property type="entry name" value="DNA_pol_B_thumb"/>
    <property type="match status" value="1"/>
</dbReference>
<organism evidence="5 6">
    <name type="scientific">Botryobasidium botryosum (strain FD-172 SS1)</name>
    <dbReference type="NCBI Taxonomy" id="930990"/>
    <lineage>
        <taxon>Eukaryota</taxon>
        <taxon>Fungi</taxon>
        <taxon>Dikarya</taxon>
        <taxon>Basidiomycota</taxon>
        <taxon>Agaricomycotina</taxon>
        <taxon>Agaricomycetes</taxon>
        <taxon>Cantharellales</taxon>
        <taxon>Botryobasidiaceae</taxon>
        <taxon>Botryobasidium</taxon>
    </lineage>
</organism>
<accession>A0A067N1T4</accession>
<dbReference type="STRING" id="930990.A0A067N1T4"/>
<dbReference type="InterPro" id="IPR022312">
    <property type="entry name" value="DNA_pol_X"/>
</dbReference>
<dbReference type="HOGENOM" id="CLU_933801_0_0_1"/>
<dbReference type="Pfam" id="PF14520">
    <property type="entry name" value="HHH_5"/>
    <property type="match status" value="1"/>
</dbReference>
<feature type="region of interest" description="Disordered" evidence="3">
    <location>
        <begin position="131"/>
        <end position="152"/>
    </location>
</feature>
<evidence type="ECO:0000259" key="4">
    <source>
        <dbReference type="Pfam" id="PF14791"/>
    </source>
</evidence>
<dbReference type="GO" id="GO:0003887">
    <property type="term" value="F:DNA-directed DNA polymerase activity"/>
    <property type="evidence" value="ECO:0007669"/>
    <property type="project" value="InterPro"/>
</dbReference>